<name>A0A9P6GYQ2_9MICR</name>
<feature type="coiled-coil region" evidence="1">
    <location>
        <begin position="74"/>
        <end position="122"/>
    </location>
</feature>
<dbReference type="AlphaFoldDB" id="A0A9P6GYQ2"/>
<accession>A0A9P6GYQ2</accession>
<dbReference type="OrthoDB" id="2191229at2759"/>
<keyword evidence="1" id="KW-0175">Coiled coil</keyword>
<keyword evidence="3" id="KW-1185">Reference proteome</keyword>
<organism evidence="2 3">
    <name type="scientific">Nosema granulosis</name>
    <dbReference type="NCBI Taxonomy" id="83296"/>
    <lineage>
        <taxon>Eukaryota</taxon>
        <taxon>Fungi</taxon>
        <taxon>Fungi incertae sedis</taxon>
        <taxon>Microsporidia</taxon>
        <taxon>Nosematidae</taxon>
        <taxon>Nosema</taxon>
    </lineage>
</organism>
<evidence type="ECO:0000256" key="1">
    <source>
        <dbReference type="SAM" id="Coils"/>
    </source>
</evidence>
<proteinExistence type="predicted"/>
<reference evidence="2 3" key="1">
    <citation type="journal article" date="2020" name="Genome Biol. Evol.">
        <title>Comparative genomics of strictly vertically transmitted, feminizing microsporidia endosymbionts of amphipod crustaceans.</title>
        <authorList>
            <person name="Cormier A."/>
            <person name="Chebbi M.A."/>
            <person name="Giraud I."/>
            <person name="Wattier R."/>
            <person name="Teixeira M."/>
            <person name="Gilbert C."/>
            <person name="Rigaud T."/>
            <person name="Cordaux R."/>
        </authorList>
    </citation>
    <scope>NUCLEOTIDE SEQUENCE [LARGE SCALE GENOMIC DNA]</scope>
    <source>
        <strain evidence="2 3">Ou3-Ou53</strain>
    </source>
</reference>
<sequence length="281" mass="33595">MKVEDYEIVEHEMMHVEDYFSNHKIAFTEKMSKLHFLQNLRNTSSKDKIYECVDKSKKQLVEIKKKGVENKNTIENLSKEIFDLETALEEDSKSLENEEAEYKALEEELRTLEGTLNNYEEFAEINRKYEQLCKDVKVKSDQIANVEKDIADIRAIDLEREYLGLKEEKSKLEAKQKRLSVIQYEKFIEDLYFHYETFKNFYQKIFNMEISSTAFENKIIIKCKSEEIDVEIVIKDGSLEDVKILKYNRKHKLNFDEVVSHYKRINDPRYLICFLVFQNNV</sequence>
<dbReference type="EMBL" id="SBJO01000193">
    <property type="protein sequence ID" value="KAF9762274.1"/>
    <property type="molecule type" value="Genomic_DNA"/>
</dbReference>
<dbReference type="Gene3D" id="1.10.287.1490">
    <property type="match status" value="1"/>
</dbReference>
<comment type="caution">
    <text evidence="2">The sequence shown here is derived from an EMBL/GenBank/DDBJ whole genome shotgun (WGS) entry which is preliminary data.</text>
</comment>
<evidence type="ECO:0000313" key="3">
    <source>
        <dbReference type="Proteomes" id="UP000740883"/>
    </source>
</evidence>
<gene>
    <name evidence="2" type="ORF">NGRA_2126</name>
</gene>
<dbReference type="Proteomes" id="UP000740883">
    <property type="component" value="Unassembled WGS sequence"/>
</dbReference>
<protein>
    <submittedName>
        <fullName evidence="2">Uncharacterized protein</fullName>
    </submittedName>
</protein>
<evidence type="ECO:0000313" key="2">
    <source>
        <dbReference type="EMBL" id="KAF9762274.1"/>
    </source>
</evidence>